<dbReference type="Proteomes" id="UP000613768">
    <property type="component" value="Unassembled WGS sequence"/>
</dbReference>
<dbReference type="AlphaFoldDB" id="A0AAW3ZMD7"/>
<organism evidence="2 3">
    <name type="scientific">Pseudomarimonas arenosa</name>
    <dbReference type="NCBI Taxonomy" id="2774145"/>
    <lineage>
        <taxon>Bacteria</taxon>
        <taxon>Pseudomonadati</taxon>
        <taxon>Pseudomonadota</taxon>
        <taxon>Gammaproteobacteria</taxon>
        <taxon>Lysobacterales</taxon>
        <taxon>Lysobacteraceae</taxon>
        <taxon>Pseudomarimonas</taxon>
    </lineage>
</organism>
<keyword evidence="1" id="KW-0732">Signal</keyword>
<dbReference type="InterPro" id="IPR010239">
    <property type="entry name" value="CHP02001"/>
</dbReference>
<accession>A0AAW3ZMD7</accession>
<feature type="signal peptide" evidence="1">
    <location>
        <begin position="1"/>
        <end position="19"/>
    </location>
</feature>
<protein>
    <recommendedName>
        <fullName evidence="4">TIGR02001 family outer membrane protein</fullName>
    </recommendedName>
</protein>
<feature type="chain" id="PRO_5044002954" description="TIGR02001 family outer membrane protein" evidence="1">
    <location>
        <begin position="20"/>
        <end position="230"/>
    </location>
</feature>
<name>A0AAW3ZMD7_9GAMM</name>
<sequence>MRKTLLFLALAGFAGSASAGSLTSTVTVASDYLFDGVSQTQGDDNGDFNPALQVSLDYAWDNGLYVGTWASNVDFGDDDPADLEVDFYGGYAAETESGFGWNVGFAHYTYAGAPSEGYDYTEFTVGVTLTSGTELSLWYTDDDDVFAGQAYRVKGKHSFDLGNDWSLDLEGTYTDKTDLDEDFFHGQIGVSHPLGPFSAYLGYSDTDLDDTPQADGRFLFTLSADVTWFE</sequence>
<reference evidence="2 3" key="1">
    <citation type="submission" date="2020-09" db="EMBL/GenBank/DDBJ databases">
        <title>Pseudoxanthomonas sp. CAU 1598 isolated from sand of Yaerae Beach.</title>
        <authorList>
            <person name="Kim W."/>
        </authorList>
    </citation>
    <scope>NUCLEOTIDE SEQUENCE [LARGE SCALE GENOMIC DNA]</scope>
    <source>
        <strain evidence="2 3">CAU 1598</strain>
    </source>
</reference>
<evidence type="ECO:0008006" key="4">
    <source>
        <dbReference type="Google" id="ProtNLM"/>
    </source>
</evidence>
<dbReference type="RefSeq" id="WP_192028816.1">
    <property type="nucleotide sequence ID" value="NZ_JACYTR010000009.1"/>
</dbReference>
<evidence type="ECO:0000313" key="3">
    <source>
        <dbReference type="Proteomes" id="UP000613768"/>
    </source>
</evidence>
<evidence type="ECO:0000313" key="2">
    <source>
        <dbReference type="EMBL" id="MBD8525471.1"/>
    </source>
</evidence>
<proteinExistence type="predicted"/>
<gene>
    <name evidence="2" type="ORF">IFO71_06915</name>
</gene>
<dbReference type="NCBIfam" id="TIGR02001">
    <property type="entry name" value="gcw_chp"/>
    <property type="match status" value="1"/>
</dbReference>
<dbReference type="Pfam" id="PF09694">
    <property type="entry name" value="Gcw_chp"/>
    <property type="match status" value="1"/>
</dbReference>
<comment type="caution">
    <text evidence="2">The sequence shown here is derived from an EMBL/GenBank/DDBJ whole genome shotgun (WGS) entry which is preliminary data.</text>
</comment>
<keyword evidence="3" id="KW-1185">Reference proteome</keyword>
<evidence type="ECO:0000256" key="1">
    <source>
        <dbReference type="SAM" id="SignalP"/>
    </source>
</evidence>
<dbReference type="EMBL" id="JACYTR010000009">
    <property type="protein sequence ID" value="MBD8525471.1"/>
    <property type="molecule type" value="Genomic_DNA"/>
</dbReference>